<evidence type="ECO:0000313" key="3">
    <source>
        <dbReference type="Proteomes" id="UP000245060"/>
    </source>
</evidence>
<sequence>MVAGGDVAAAAGDGAVAIGDGAAAAAADAGILGGALSGATRFGNVTASTGNATLIGKLSVPPSWTTASEITRVSSAIGTPLVAPAQAAAAGMPGMPMANMAARNVGRHAPQYGFRPQMVARPPCGG</sequence>
<dbReference type="Proteomes" id="UP000245060">
    <property type="component" value="Unassembled WGS sequence"/>
</dbReference>
<comment type="caution">
    <text evidence="2">The sequence shown here is derived from an EMBL/GenBank/DDBJ whole genome shotgun (WGS) entry which is preliminary data.</text>
</comment>
<organism evidence="2 3">
    <name type="scientific">Mycobacterium montefiorense</name>
    <dbReference type="NCBI Taxonomy" id="154654"/>
    <lineage>
        <taxon>Bacteria</taxon>
        <taxon>Bacillati</taxon>
        <taxon>Actinomycetota</taxon>
        <taxon>Actinomycetes</taxon>
        <taxon>Mycobacteriales</taxon>
        <taxon>Mycobacteriaceae</taxon>
        <taxon>Mycobacterium</taxon>
        <taxon>Mycobacterium simiae complex</taxon>
    </lineage>
</organism>
<dbReference type="EMBL" id="BFCH01000018">
    <property type="protein sequence ID" value="GBG38329.1"/>
    <property type="molecule type" value="Genomic_DNA"/>
</dbReference>
<evidence type="ECO:0000313" key="2">
    <source>
        <dbReference type="EMBL" id="GBG38329.1"/>
    </source>
</evidence>
<evidence type="ECO:0000259" key="1">
    <source>
        <dbReference type="Pfam" id="PF12484"/>
    </source>
</evidence>
<dbReference type="Pfam" id="PF12484">
    <property type="entry name" value="PPE-SVP"/>
    <property type="match status" value="1"/>
</dbReference>
<name>A0ABQ0NN97_9MYCO</name>
<proteinExistence type="predicted"/>
<accession>A0ABQ0NN97</accession>
<dbReference type="InterPro" id="IPR022171">
    <property type="entry name" value="PPE_C"/>
</dbReference>
<feature type="domain" description="PPE family C-terminal" evidence="1">
    <location>
        <begin position="46"/>
        <end position="122"/>
    </location>
</feature>
<keyword evidence="3" id="KW-1185">Reference proteome</keyword>
<gene>
    <name evidence="2" type="ORF">MmonteBS_27010</name>
</gene>
<protein>
    <recommendedName>
        <fullName evidence="1">PPE family C-terminal domain-containing protein</fullName>
    </recommendedName>
</protein>
<reference evidence="3" key="1">
    <citation type="submission" date="2018-04" db="EMBL/GenBank/DDBJ databases">
        <title>Draft genome sequence of Mycobacterium montefiorense isolated from Japanese black salamander.</title>
        <authorList>
            <person name="Fukano H."/>
            <person name="Yoshida M."/>
            <person name="Shimizu A."/>
            <person name="Iwao H."/>
            <person name="Kurata O."/>
            <person name="Katayama Y."/>
            <person name="Omatsu T."/>
            <person name="Mizutani T."/>
            <person name="Wada S."/>
            <person name="Hoshino Y."/>
        </authorList>
    </citation>
    <scope>NUCLEOTIDE SEQUENCE [LARGE SCALE GENOMIC DNA]</scope>
    <source>
        <strain evidence="3">BS</strain>
    </source>
</reference>